<evidence type="ECO:0000313" key="1">
    <source>
        <dbReference type="EMBL" id="PAU46877.1"/>
    </source>
</evidence>
<evidence type="ECO:0000313" key="2">
    <source>
        <dbReference type="Proteomes" id="UP000218944"/>
    </source>
</evidence>
<sequence length="210" mass="23075">MQTTPTDSLDLDVPTFARPVQQRRYAAAMEQIAARRAPGSRVRAYVSAGPRAVESPNWDNWLEHIAAQLPDGVELLHYRNTFTEDRPYGWDALADTLDGLIVVGKQKRPGGRVYLLGPVARLELRSLIATKPVLLFAHTLGLIPAIDCKSQVMPRDTAPRLKLTAPKRWQRDSPTLQAALTALTPPGSPADDTQAAQTVDHLALPFATTR</sequence>
<comment type="caution">
    <text evidence="1">The sequence shown here is derived from an EMBL/GenBank/DDBJ whole genome shotgun (WGS) entry which is preliminary data.</text>
</comment>
<organism evidence="1 2">
    <name type="scientific">Streptomyces albireticuli</name>
    <dbReference type="NCBI Taxonomy" id="1940"/>
    <lineage>
        <taxon>Bacteria</taxon>
        <taxon>Bacillati</taxon>
        <taxon>Actinomycetota</taxon>
        <taxon>Actinomycetes</taxon>
        <taxon>Kitasatosporales</taxon>
        <taxon>Streptomycetaceae</taxon>
        <taxon>Streptomyces</taxon>
    </lineage>
</organism>
<keyword evidence="2" id="KW-1185">Reference proteome</keyword>
<dbReference type="EMBL" id="NSJV01000413">
    <property type="protein sequence ID" value="PAU46877.1"/>
    <property type="molecule type" value="Genomic_DNA"/>
</dbReference>
<gene>
    <name evidence="1" type="ORF">CK936_21465</name>
</gene>
<dbReference type="RefSeq" id="WP_095582583.1">
    <property type="nucleotide sequence ID" value="NZ_JAJQQQ010000020.1"/>
</dbReference>
<protein>
    <submittedName>
        <fullName evidence="1">Uncharacterized protein</fullName>
    </submittedName>
</protein>
<proteinExistence type="predicted"/>
<dbReference type="AlphaFoldDB" id="A0A2A2D605"/>
<dbReference type="Proteomes" id="UP000218944">
    <property type="component" value="Unassembled WGS sequence"/>
</dbReference>
<reference evidence="1 2" key="1">
    <citation type="submission" date="2017-08" db="EMBL/GenBank/DDBJ databases">
        <title>Genome sequence of Streptomyces albireticuli NRRL B-1670.</title>
        <authorList>
            <person name="Graham D.E."/>
            <person name="Mahan K.M."/>
            <person name="Klingeman D.M."/>
            <person name="Hettich R.L."/>
            <person name="Parry R.J."/>
            <person name="Spain J.C."/>
        </authorList>
    </citation>
    <scope>NUCLEOTIDE SEQUENCE [LARGE SCALE GENOMIC DNA]</scope>
    <source>
        <strain evidence="1 2">NRRL B-1670</strain>
    </source>
</reference>
<name>A0A2A2D605_9ACTN</name>
<accession>A0A2A2D605</accession>